<accession>A0A7X0LUX7</accession>
<evidence type="ECO:0000313" key="1">
    <source>
        <dbReference type="EMBL" id="MBB6444925.1"/>
    </source>
</evidence>
<dbReference type="InterPro" id="IPR032585">
    <property type="entry name" value="DUF4912"/>
</dbReference>
<evidence type="ECO:0000313" key="2">
    <source>
        <dbReference type="Proteomes" id="UP000531594"/>
    </source>
</evidence>
<proteinExistence type="predicted"/>
<reference evidence="1 2" key="1">
    <citation type="submission" date="2020-08" db="EMBL/GenBank/DDBJ databases">
        <title>Genomic Encyclopedia of Type Strains, Phase IV (KMG-IV): sequencing the most valuable type-strain genomes for metagenomic binning, comparative biology and taxonomic classification.</title>
        <authorList>
            <person name="Goeker M."/>
        </authorList>
    </citation>
    <scope>NUCLEOTIDE SEQUENCE [LARGE SCALE GENOMIC DNA]</scope>
    <source>
        <strain evidence="1 2">DSM 5391</strain>
    </source>
</reference>
<gene>
    <name evidence="1" type="ORF">HNR53_001534</name>
</gene>
<dbReference type="EMBL" id="JACHGK010000003">
    <property type="protein sequence ID" value="MBB6444925.1"/>
    <property type="molecule type" value="Genomic_DNA"/>
</dbReference>
<dbReference type="Proteomes" id="UP000531594">
    <property type="component" value="Unassembled WGS sequence"/>
</dbReference>
<dbReference type="Pfam" id="PF16258">
    <property type="entry name" value="DUF4912"/>
    <property type="match status" value="1"/>
</dbReference>
<dbReference type="Gene3D" id="1.10.10.60">
    <property type="entry name" value="Homeodomain-like"/>
    <property type="match status" value="1"/>
</dbReference>
<protein>
    <submittedName>
        <fullName evidence="1">Uncharacterized protein</fullName>
    </submittedName>
</protein>
<name>A0A7X0LUX7_9BACI</name>
<dbReference type="RefSeq" id="WP_184524404.1">
    <property type="nucleotide sequence ID" value="NZ_JACHGK010000003.1"/>
</dbReference>
<keyword evidence="2" id="KW-1185">Reference proteome</keyword>
<sequence length="187" mass="22215">MIEEIKKLRRKGLTFKKIAEELDTTVGKVQYQWRKYNHTQKEKPSEEPQPIVKIHQPELLRILQEANWNRKRLVPASFLSKWFTGGEQLFPYWTLVDVRRTPLYITKQLKQNAKVVRLYDVTYLPHGERSAHIVQESVLERGKEALAWRLFQPSRSYMLELGVKLSNKKFFPLVRSNVVRIKGIEEQ</sequence>
<organism evidence="1 2">
    <name type="scientific">Bacillus benzoevorans</name>
    <dbReference type="NCBI Taxonomy" id="1456"/>
    <lineage>
        <taxon>Bacteria</taxon>
        <taxon>Bacillati</taxon>
        <taxon>Bacillota</taxon>
        <taxon>Bacilli</taxon>
        <taxon>Bacillales</taxon>
        <taxon>Bacillaceae</taxon>
        <taxon>Bacillus</taxon>
    </lineage>
</organism>
<dbReference type="AlphaFoldDB" id="A0A7X0LUX7"/>
<comment type="caution">
    <text evidence="1">The sequence shown here is derived from an EMBL/GenBank/DDBJ whole genome shotgun (WGS) entry which is preliminary data.</text>
</comment>